<dbReference type="SUPFAM" id="SSF54427">
    <property type="entry name" value="NTF2-like"/>
    <property type="match status" value="1"/>
</dbReference>
<dbReference type="PANTHER" id="PTHR35174:SF3">
    <property type="entry name" value="BLL7171 PROTEIN"/>
    <property type="match status" value="1"/>
</dbReference>
<dbReference type="Pfam" id="PF13474">
    <property type="entry name" value="SnoaL_3"/>
    <property type="match status" value="1"/>
</dbReference>
<evidence type="ECO:0000259" key="1">
    <source>
        <dbReference type="Pfam" id="PF13474"/>
    </source>
</evidence>
<dbReference type="InterPro" id="IPR011944">
    <property type="entry name" value="Steroid_delta5-4_isomerase"/>
</dbReference>
<protein>
    <submittedName>
        <fullName evidence="2">SnoaL-like domain protein</fullName>
    </submittedName>
</protein>
<dbReference type="NCBIfam" id="TIGR02246">
    <property type="entry name" value="SgcJ/EcaC family oxidoreductase"/>
    <property type="match status" value="1"/>
</dbReference>
<dbReference type="RefSeq" id="WP_034910375.1">
    <property type="nucleotide sequence ID" value="NZ_JAEUOK010000145.1"/>
</dbReference>
<dbReference type="Proteomes" id="UP000020077">
    <property type="component" value="Unassembled WGS sequence"/>
</dbReference>
<feature type="domain" description="SnoaL-like" evidence="1">
    <location>
        <begin position="14"/>
        <end position="135"/>
    </location>
</feature>
<sequence>MDTRSTVALSETEIRNTLEDWAEAVRARDVARIFANYAPDIVAFDAIAQLQFKGSDAYRKHWDTCMSMCTGAMIFEIHDLQITADADLAFAHALNRCGGTGPNGKEMSGWMRMTSCLRKQDGRWRIVHEHFSAPFDPQSNAALWLEP</sequence>
<proteinExistence type="predicted"/>
<evidence type="ECO:0000313" key="2">
    <source>
        <dbReference type="EMBL" id="KFB73682.1"/>
    </source>
</evidence>
<dbReference type="Gene3D" id="3.10.450.50">
    <property type="match status" value="1"/>
</dbReference>
<dbReference type="AlphaFoldDB" id="A0A080LXQ6"/>
<dbReference type="InterPro" id="IPR032710">
    <property type="entry name" value="NTF2-like_dom_sf"/>
</dbReference>
<comment type="caution">
    <text evidence="2">The sequence shown here is derived from an EMBL/GenBank/DDBJ whole genome shotgun (WGS) entry which is preliminary data.</text>
</comment>
<reference evidence="2 3" key="1">
    <citation type="submission" date="2014-02" db="EMBL/GenBank/DDBJ databases">
        <title>Expanding our view of genomic diversity in Candidatus Accumulibacter clades.</title>
        <authorList>
            <person name="Skennerton C.T."/>
            <person name="Barr J.J."/>
            <person name="Slater F.R."/>
            <person name="Bond P.L."/>
            <person name="Tyson G.W."/>
        </authorList>
    </citation>
    <scope>NUCLEOTIDE SEQUENCE [LARGE SCALE GENOMIC DNA]</scope>
    <source>
        <strain evidence="3">BA-91</strain>
    </source>
</reference>
<gene>
    <name evidence="2" type="ORF">AW09_001058</name>
</gene>
<dbReference type="InterPro" id="IPR037401">
    <property type="entry name" value="SnoaL-like"/>
</dbReference>
<organism evidence="2 3">
    <name type="scientific">Candidatus Accumulibacter phosphatis</name>
    <dbReference type="NCBI Taxonomy" id="327160"/>
    <lineage>
        <taxon>Bacteria</taxon>
        <taxon>Pseudomonadati</taxon>
        <taxon>Pseudomonadota</taxon>
        <taxon>Betaproteobacteria</taxon>
        <taxon>Candidatus Accumulibacter</taxon>
    </lineage>
</organism>
<dbReference type="EMBL" id="JDVG02000183">
    <property type="protein sequence ID" value="KFB73682.1"/>
    <property type="molecule type" value="Genomic_DNA"/>
</dbReference>
<dbReference type="PANTHER" id="PTHR35174">
    <property type="entry name" value="BLL7171 PROTEIN-RELATED"/>
    <property type="match status" value="1"/>
</dbReference>
<evidence type="ECO:0000313" key="3">
    <source>
        <dbReference type="Proteomes" id="UP000020077"/>
    </source>
</evidence>
<name>A0A080LXQ6_9PROT</name>
<accession>A0A080LXQ6</accession>